<organism evidence="2 3">
    <name type="scientific">Mycobacterium novum</name>
    <dbReference type="NCBI Taxonomy" id="2492438"/>
    <lineage>
        <taxon>Bacteria</taxon>
        <taxon>Bacillati</taxon>
        <taxon>Actinomycetota</taxon>
        <taxon>Actinomycetes</taxon>
        <taxon>Mycobacteriales</taxon>
        <taxon>Mycobacteriaceae</taxon>
        <taxon>Mycobacterium</taxon>
    </lineage>
</organism>
<reference evidence="2 3" key="1">
    <citation type="journal article" date="2019" name="Emerg. Microbes Infect.">
        <title>Comprehensive subspecies identification of 175 nontuberculous mycobacteria species based on 7547 genomic profiles.</title>
        <authorList>
            <person name="Matsumoto Y."/>
            <person name="Kinjo T."/>
            <person name="Motooka D."/>
            <person name="Nabeya D."/>
            <person name="Jung N."/>
            <person name="Uechi K."/>
            <person name="Horii T."/>
            <person name="Iida T."/>
            <person name="Fujita J."/>
            <person name="Nakamura S."/>
        </authorList>
    </citation>
    <scope>NUCLEOTIDE SEQUENCE [LARGE SCALE GENOMIC DNA]</scope>
    <source>
        <strain evidence="2 3">JCM 6391</strain>
    </source>
</reference>
<keyword evidence="3" id="KW-1185">Reference proteome</keyword>
<evidence type="ECO:0000313" key="3">
    <source>
        <dbReference type="Proteomes" id="UP000466997"/>
    </source>
</evidence>
<dbReference type="EMBL" id="AP022562">
    <property type="protein sequence ID" value="BBX14561.1"/>
    <property type="molecule type" value="Genomic_DNA"/>
</dbReference>
<gene>
    <name evidence="2" type="ORF">MNVM_36420</name>
</gene>
<sequence length="73" mass="8288">MADQNLPALLDRGALDSDRHHDHRRRDGTIELTAGALLWMPKRSPRQFVAGPDGLRYLTIHQKRQFLNLMAAG</sequence>
<protein>
    <submittedName>
        <fullName evidence="2">Uncharacterized protein</fullName>
    </submittedName>
</protein>
<accession>A0A7I7JTI7</accession>
<evidence type="ECO:0000256" key="1">
    <source>
        <dbReference type="SAM" id="MobiDB-lite"/>
    </source>
</evidence>
<evidence type="ECO:0000313" key="2">
    <source>
        <dbReference type="EMBL" id="BBX14561.1"/>
    </source>
</evidence>
<dbReference type="AlphaFoldDB" id="A0A7I7JTI7"/>
<feature type="region of interest" description="Disordered" evidence="1">
    <location>
        <begin position="1"/>
        <end position="27"/>
    </location>
</feature>
<feature type="compositionally biased region" description="Basic and acidic residues" evidence="1">
    <location>
        <begin position="13"/>
        <end position="27"/>
    </location>
</feature>
<name>A0A7I7JTI7_9MYCO</name>
<dbReference type="KEGG" id="mnm:MNVM_36420"/>
<proteinExistence type="predicted"/>
<dbReference type="Proteomes" id="UP000466997">
    <property type="component" value="Chromosome"/>
</dbReference>